<comment type="similarity">
    <text evidence="13">Belongs to the MCM family.</text>
</comment>
<evidence type="ECO:0000256" key="5">
    <source>
        <dbReference type="ARBA" id="ARBA00022806"/>
    </source>
</evidence>
<dbReference type="PROSITE" id="PS50102">
    <property type="entry name" value="RRM"/>
    <property type="match status" value="1"/>
</dbReference>
<dbReference type="GO" id="GO:0003723">
    <property type="term" value="F:RNA binding"/>
    <property type="evidence" value="ECO:0007669"/>
    <property type="project" value="UniProtKB-UniRule"/>
</dbReference>
<keyword evidence="2" id="KW-0235">DNA replication</keyword>
<dbReference type="PRINTS" id="PR01663">
    <property type="entry name" value="MCMPROTEIN7"/>
</dbReference>
<keyword evidence="9" id="KW-0131">Cell cycle</keyword>
<feature type="region of interest" description="Disordered" evidence="14">
    <location>
        <begin position="980"/>
        <end position="1117"/>
    </location>
</feature>
<dbReference type="GO" id="GO:0016192">
    <property type="term" value="P:vesicle-mediated transport"/>
    <property type="evidence" value="ECO:0007669"/>
    <property type="project" value="UniProtKB-UniRule"/>
</dbReference>
<dbReference type="SMART" id="SM00382">
    <property type="entry name" value="AAA"/>
    <property type="match status" value="1"/>
</dbReference>
<dbReference type="InterPro" id="IPR018525">
    <property type="entry name" value="MCM_CS"/>
</dbReference>
<dbReference type="EC" id="2.1.1.-" evidence="11"/>
<evidence type="ECO:0000256" key="2">
    <source>
        <dbReference type="ARBA" id="ARBA00022705"/>
    </source>
</evidence>
<feature type="compositionally biased region" description="Basic and acidic residues" evidence="14">
    <location>
        <begin position="1021"/>
        <end position="1039"/>
    </location>
</feature>
<evidence type="ECO:0000256" key="14">
    <source>
        <dbReference type="SAM" id="MobiDB-lite"/>
    </source>
</evidence>
<dbReference type="GO" id="GO:1990904">
    <property type="term" value="C:ribonucleoprotein complex"/>
    <property type="evidence" value="ECO:0007669"/>
    <property type="project" value="UniProtKB-ARBA"/>
</dbReference>
<dbReference type="PROSITE" id="PS50051">
    <property type="entry name" value="MCM_2"/>
    <property type="match status" value="1"/>
</dbReference>
<dbReference type="Gene3D" id="2.20.28.10">
    <property type="match status" value="1"/>
</dbReference>
<evidence type="ECO:0000256" key="13">
    <source>
        <dbReference type="RuleBase" id="RU004070"/>
    </source>
</evidence>
<keyword evidence="7 13" id="KW-0238">DNA-binding</keyword>
<comment type="catalytic activity">
    <reaction evidence="10">
        <text>ATP + H2O = ADP + phosphate + H(+)</text>
        <dbReference type="Rhea" id="RHEA:13065"/>
        <dbReference type="ChEBI" id="CHEBI:15377"/>
        <dbReference type="ChEBI" id="CHEBI:15378"/>
        <dbReference type="ChEBI" id="CHEBI:30616"/>
        <dbReference type="ChEBI" id="CHEBI:43474"/>
        <dbReference type="ChEBI" id="CHEBI:456216"/>
        <dbReference type="EC" id="3.6.4.12"/>
    </reaction>
    <physiologicalReaction direction="left-to-right" evidence="10">
        <dbReference type="Rhea" id="RHEA:13066"/>
    </physiologicalReaction>
</comment>
<feature type="compositionally biased region" description="Basic and acidic residues" evidence="14">
    <location>
        <begin position="1001"/>
        <end position="1010"/>
    </location>
</feature>
<keyword evidence="12" id="KW-0694">RNA-binding</keyword>
<evidence type="ECO:0000256" key="11">
    <source>
        <dbReference type="HAMAP-Rule" id="MF_03188"/>
    </source>
</evidence>
<keyword evidence="11" id="KW-0489">Methyltransferase</keyword>
<comment type="function">
    <text evidence="11">S-adenosyl-L-methionine-dependent protein-lysine N-methyltransferase that mono- and dimethylates elongation factor 1-alpha at 'Lys-316'. May play a role in intracellular transport.</text>
</comment>
<dbReference type="GO" id="GO:0006279">
    <property type="term" value="P:premeiotic DNA replication"/>
    <property type="evidence" value="ECO:0007669"/>
    <property type="project" value="UniProtKB-ARBA"/>
</dbReference>
<dbReference type="GO" id="GO:0003688">
    <property type="term" value="F:DNA replication origin binding"/>
    <property type="evidence" value="ECO:0007669"/>
    <property type="project" value="UniProtKB-ARBA"/>
</dbReference>
<dbReference type="Pfam" id="PF00493">
    <property type="entry name" value="MCM"/>
    <property type="match status" value="1"/>
</dbReference>
<dbReference type="OrthoDB" id="3207464at2759"/>
<evidence type="ECO:0000256" key="3">
    <source>
        <dbReference type="ARBA" id="ARBA00022741"/>
    </source>
</evidence>
<dbReference type="InterPro" id="IPR027925">
    <property type="entry name" value="MCM_N"/>
</dbReference>
<dbReference type="InterPro" id="IPR025714">
    <property type="entry name" value="Methyltranfer_dom"/>
</dbReference>
<dbReference type="PANTHER" id="PTHR11630:SF26">
    <property type="entry name" value="DNA REPLICATION LICENSING FACTOR MCM7"/>
    <property type="match status" value="1"/>
</dbReference>
<dbReference type="GO" id="GO:0032259">
    <property type="term" value="P:methylation"/>
    <property type="evidence" value="ECO:0007669"/>
    <property type="project" value="UniProtKB-KW"/>
</dbReference>
<dbReference type="GO" id="GO:0003697">
    <property type="term" value="F:single-stranded DNA binding"/>
    <property type="evidence" value="ECO:0007669"/>
    <property type="project" value="TreeGrafter"/>
</dbReference>
<comment type="similarity">
    <text evidence="11">Belongs to the class I-like SAM-binding methyltransferase superfamily. EFM4 family.</text>
</comment>
<evidence type="ECO:0000256" key="7">
    <source>
        <dbReference type="ARBA" id="ARBA00023125"/>
    </source>
</evidence>
<keyword evidence="11" id="KW-0949">S-adenosyl-L-methionine</keyword>
<dbReference type="SMART" id="SM00350">
    <property type="entry name" value="MCM"/>
    <property type="match status" value="1"/>
</dbReference>
<dbReference type="SUPFAM" id="SSF52540">
    <property type="entry name" value="P-loop containing nucleoside triphosphate hydrolases"/>
    <property type="match status" value="1"/>
</dbReference>
<dbReference type="GO" id="GO:0097373">
    <property type="term" value="C:MCM core complex"/>
    <property type="evidence" value="ECO:0007669"/>
    <property type="project" value="UniProtKB-ARBA"/>
</dbReference>
<dbReference type="InterPro" id="IPR001208">
    <property type="entry name" value="MCM_dom"/>
</dbReference>
<dbReference type="Proteomes" id="UP000769528">
    <property type="component" value="Unassembled WGS sequence"/>
</dbReference>
<dbReference type="InterPro" id="IPR012677">
    <property type="entry name" value="Nucleotide-bd_a/b_plait_sf"/>
</dbReference>
<dbReference type="GO" id="GO:0006270">
    <property type="term" value="P:DNA replication initiation"/>
    <property type="evidence" value="ECO:0007669"/>
    <property type="project" value="InterPro"/>
</dbReference>
<evidence type="ECO:0000256" key="9">
    <source>
        <dbReference type="ARBA" id="ARBA00023306"/>
    </source>
</evidence>
<keyword evidence="6 13" id="KW-0067">ATP-binding</keyword>
<dbReference type="Gene3D" id="3.40.50.150">
    <property type="entry name" value="Vaccinia Virus protein VP39"/>
    <property type="match status" value="1"/>
</dbReference>
<dbReference type="SMART" id="SM00360">
    <property type="entry name" value="RRM"/>
    <property type="match status" value="1"/>
</dbReference>
<dbReference type="GO" id="GO:0016787">
    <property type="term" value="F:hydrolase activity"/>
    <property type="evidence" value="ECO:0007669"/>
    <property type="project" value="UniProtKB-KW"/>
</dbReference>
<dbReference type="InterPro" id="IPR031327">
    <property type="entry name" value="MCM"/>
</dbReference>
<dbReference type="InterPro" id="IPR012340">
    <property type="entry name" value="NA-bd_OB-fold"/>
</dbReference>
<dbReference type="Pfam" id="PF24901">
    <property type="entry name" value="WHD_MCM7"/>
    <property type="match status" value="1"/>
</dbReference>
<comment type="caution">
    <text evidence="17">The sequence shown here is derived from an EMBL/GenBank/DDBJ whole genome shotgun (WGS) entry which is preliminary data.</text>
</comment>
<dbReference type="SUPFAM" id="SSF53335">
    <property type="entry name" value="S-adenosyl-L-methionine-dependent methyltransferases"/>
    <property type="match status" value="1"/>
</dbReference>
<dbReference type="Pfam" id="PF17207">
    <property type="entry name" value="MCM_OB"/>
    <property type="match status" value="1"/>
</dbReference>
<dbReference type="InterPro" id="IPR041562">
    <property type="entry name" value="MCM_lid"/>
</dbReference>
<dbReference type="GO" id="GO:0006271">
    <property type="term" value="P:DNA strand elongation involved in DNA replication"/>
    <property type="evidence" value="ECO:0007669"/>
    <property type="project" value="TreeGrafter"/>
</dbReference>
<dbReference type="GO" id="GO:0016279">
    <property type="term" value="F:protein-lysine N-methyltransferase activity"/>
    <property type="evidence" value="ECO:0007669"/>
    <property type="project" value="UniProtKB-UniRule"/>
</dbReference>
<reference evidence="17" key="2">
    <citation type="submission" date="2021-01" db="EMBL/GenBank/DDBJ databases">
        <authorList>
            <person name="Schikora-Tamarit M.A."/>
        </authorList>
    </citation>
    <scope>NUCLEOTIDE SEQUENCE</scope>
    <source>
        <strain evidence="17">CBS6341</strain>
    </source>
</reference>
<gene>
    <name evidence="11" type="primary">EFM4</name>
    <name evidence="17" type="ORF">WICMUC_001194</name>
</gene>
<dbReference type="InterPro" id="IPR033762">
    <property type="entry name" value="MCM_OB"/>
</dbReference>
<dbReference type="GO" id="GO:0071162">
    <property type="term" value="C:CMG complex"/>
    <property type="evidence" value="ECO:0007669"/>
    <property type="project" value="UniProtKB-ARBA"/>
</dbReference>
<dbReference type="InterPro" id="IPR035979">
    <property type="entry name" value="RBD_domain_sf"/>
</dbReference>
<dbReference type="SUPFAM" id="SSF54928">
    <property type="entry name" value="RNA-binding domain, RBD"/>
    <property type="match status" value="1"/>
</dbReference>
<keyword evidence="3 13" id="KW-0547">Nucleotide-binding</keyword>
<accession>A0A9P8PVH5</accession>
<evidence type="ECO:0000313" key="18">
    <source>
        <dbReference type="Proteomes" id="UP000769528"/>
    </source>
</evidence>
<dbReference type="Pfam" id="PF17855">
    <property type="entry name" value="MCM_lid"/>
    <property type="match status" value="1"/>
</dbReference>
<sequence>MAAATALPAIKIDVNYAEITRTAEDFLAHYKSDSVAGSKADEFFDSKIPKSSEIDEFIGDGPKYLSILQRVSNREISSIFIDLDDIQDYELTNDINIGTNIGSKSLVDSIVENTHHYIEIFSQCIDRLIPPPSINISFTDDVIDLILHQRQQANQRLEAERRQDLEQNGLVGEAQQQNILPEFPPNLTRRYNLYFRPVTKHYGKQQFKPISVREVRGSHVGQLITVRGLITRVSDVKPSVEVTAYTCDQCGSEAFQEVKGRQFTPLVDCPSEQCINNQSKGKLFPSTRASKFSPFQEVKLQELASQVPVGHIPRTLNIHTNGDLVRSMNPGDMVDVSGIILPAPYTGFRALRAGLLTETFLEAQCVRQHKKKYDATELNDSIEQKIAAIKSHGDIYTRLAKSISPEIFGHEDVKKALLLLLVGGVDKKVGDGMKIRGDINICLMGDPGVAKSQLLKSISKITPRGVYTTGRGSSGVGLTAAVMKDPVTDEMILEGGALVLADNGICCIDEFDKMDESDRTAIHEVMEQQTISISKAGINTTLNARASILAAANPIYGRFDTKRSALENINLPAALLSRFDILFLILDSPSQDNDERLAQHVAYVHMHNKHPAMDFEPLDANTIREYITKAKTYRPVVPQDVADYVVSSYIRLRQESKHRMKTNTGTSFGQATPRTLLGILRMAQALARLQFNDEVSNEDVDEALRLVEVARSSFNREDKKKRQESPKDLIYGIIRELSTRDGSIKNQLPLETVKNTVIARGFTESEFKECLTEYEYLGVWLVLEGDTLQLLNTDTSKFRSDVAKLFEPGPPLKFVEQIDIEPSKRSNTYISGLSGFLDRFEEYSKIEYDNPELEDTEELTRIRAKHEKHEQSQLKLQTDIQKWDPVNDPHIKGDPSKTLFVARLEYSVTELDLQKEFLKYGAIERVRIVRDKESDKSKGYAFIVFQSESGSRAAYKEANGLKINGRRILTDRERSTLKSWLPRRLGGGLGGRGYTKRHESKSKPITDHRSKNARNFSGKLNEFDSPRVANRYEKPRFSENRLPYSPRNNDTRPNYQSRTERSDRPRDRYEKEDRYERTERLPRSEKLEYSSRSTRENRDYNDKSRDYKRDSRIMSERERERERESWDAFYAVEKQNFEENSEDTGECWFSDSDAEEKMIKFLFESLGSLRIRDDSTMCDIGTGNGHLLFQIREEGFKGKFLGLDYSENSVEFAKSIADENDVNDIDFEIVDIYDNSWKPSKTFDIVLDKGTLDAIALSGLKFVEGTAVELYSSKIIKLLEKDSILLITSCNFTEEELIKFITRQEGLKVWKKIEYPVFEFGGVKGQTICSIAFVRE</sequence>
<dbReference type="Pfam" id="PF12220">
    <property type="entry name" value="U1snRNP70_N"/>
    <property type="match status" value="1"/>
</dbReference>
<dbReference type="CDD" id="cd02440">
    <property type="entry name" value="AdoMet_MTases"/>
    <property type="match status" value="1"/>
</dbReference>
<feature type="compositionally biased region" description="Basic and acidic residues" evidence="14">
    <location>
        <begin position="1058"/>
        <end position="1117"/>
    </location>
</feature>
<dbReference type="Pfam" id="PF00076">
    <property type="entry name" value="RRM_1"/>
    <property type="match status" value="1"/>
</dbReference>
<dbReference type="Gene3D" id="3.40.50.300">
    <property type="entry name" value="P-loop containing nucleotide triphosphate hydrolases"/>
    <property type="match status" value="1"/>
</dbReference>
<evidence type="ECO:0000256" key="4">
    <source>
        <dbReference type="ARBA" id="ARBA00022801"/>
    </source>
</evidence>
<dbReference type="GO" id="GO:0042555">
    <property type="term" value="C:MCM complex"/>
    <property type="evidence" value="ECO:0007669"/>
    <property type="project" value="InterPro"/>
</dbReference>
<dbReference type="SUPFAM" id="SSF50249">
    <property type="entry name" value="Nucleic acid-binding proteins"/>
    <property type="match status" value="1"/>
</dbReference>
<dbReference type="FunFam" id="3.30.70.330:FF:000132">
    <property type="entry name" value="Small nuclear ribonucleoprotein U11/U12 subunit 35"/>
    <property type="match status" value="1"/>
</dbReference>
<keyword evidence="18" id="KW-1185">Reference proteome</keyword>
<dbReference type="InterPro" id="IPR000504">
    <property type="entry name" value="RRM_dom"/>
</dbReference>
<dbReference type="InterPro" id="IPR029063">
    <property type="entry name" value="SAM-dependent_MTases_sf"/>
</dbReference>
<evidence type="ECO:0000256" key="10">
    <source>
        <dbReference type="ARBA" id="ARBA00048432"/>
    </source>
</evidence>
<feature type="domain" description="RRM" evidence="16">
    <location>
        <begin position="897"/>
        <end position="975"/>
    </location>
</feature>
<dbReference type="FunFam" id="3.40.50.300:FF:000288">
    <property type="entry name" value="DNA replication licensing factor MCM7"/>
    <property type="match status" value="1"/>
</dbReference>
<dbReference type="EMBL" id="JAEUBF010000389">
    <property type="protein sequence ID" value="KAH3679183.1"/>
    <property type="molecule type" value="Genomic_DNA"/>
</dbReference>
<keyword evidence="11" id="KW-0813">Transport</keyword>
<evidence type="ECO:0000256" key="6">
    <source>
        <dbReference type="ARBA" id="ARBA00022840"/>
    </source>
</evidence>
<keyword evidence="8" id="KW-0539">Nucleus</keyword>
<evidence type="ECO:0000259" key="16">
    <source>
        <dbReference type="PROSITE" id="PS50102"/>
    </source>
</evidence>
<evidence type="ECO:0000313" key="17">
    <source>
        <dbReference type="EMBL" id="KAH3679183.1"/>
    </source>
</evidence>
<dbReference type="InterPro" id="IPR003593">
    <property type="entry name" value="AAA+_ATPase"/>
</dbReference>
<keyword evidence="11" id="KW-0963">Cytoplasm</keyword>
<keyword evidence="5" id="KW-0347">Helicase</keyword>
<dbReference type="GO" id="GO:0043596">
    <property type="term" value="C:nuclear replication fork"/>
    <property type="evidence" value="ECO:0007669"/>
    <property type="project" value="UniProtKB-ARBA"/>
</dbReference>
<evidence type="ECO:0000256" key="12">
    <source>
        <dbReference type="PROSITE-ProRule" id="PRU00176"/>
    </source>
</evidence>
<dbReference type="InterPro" id="IPR008050">
    <property type="entry name" value="MCM7"/>
</dbReference>
<dbReference type="CDD" id="cd17758">
    <property type="entry name" value="MCM7"/>
    <property type="match status" value="1"/>
</dbReference>
<name>A0A9P8PVH5_9ASCO</name>
<keyword evidence="11" id="KW-0808">Transferase</keyword>
<dbReference type="PANTHER" id="PTHR11630">
    <property type="entry name" value="DNA REPLICATION LICENSING FACTOR MCM FAMILY MEMBER"/>
    <property type="match status" value="1"/>
</dbReference>
<dbReference type="HAMAP" id="MF_03188">
    <property type="entry name" value="Methyltr_EFM4"/>
    <property type="match status" value="1"/>
</dbReference>
<dbReference type="GO" id="GO:0000727">
    <property type="term" value="P:double-strand break repair via break-induced replication"/>
    <property type="evidence" value="ECO:0007669"/>
    <property type="project" value="UniProtKB-ARBA"/>
</dbReference>
<organism evidence="17 18">
    <name type="scientific">Wickerhamomyces mucosus</name>
    <dbReference type="NCBI Taxonomy" id="1378264"/>
    <lineage>
        <taxon>Eukaryota</taxon>
        <taxon>Fungi</taxon>
        <taxon>Dikarya</taxon>
        <taxon>Ascomycota</taxon>
        <taxon>Saccharomycotina</taxon>
        <taxon>Saccharomycetes</taxon>
        <taxon>Phaffomycetales</taxon>
        <taxon>Wickerhamomycetaceae</taxon>
        <taxon>Wickerhamomyces</taxon>
    </lineage>
</organism>
<evidence type="ECO:0000256" key="8">
    <source>
        <dbReference type="ARBA" id="ARBA00023242"/>
    </source>
</evidence>
<evidence type="ECO:0000259" key="15">
    <source>
        <dbReference type="PROSITE" id="PS50051"/>
    </source>
</evidence>
<dbReference type="PROSITE" id="PS00847">
    <property type="entry name" value="MCM_1"/>
    <property type="match status" value="1"/>
</dbReference>
<dbReference type="Gene3D" id="3.30.70.330">
    <property type="match status" value="1"/>
</dbReference>
<dbReference type="Gene3D" id="2.40.50.140">
    <property type="entry name" value="Nucleic acid-binding proteins"/>
    <property type="match status" value="1"/>
</dbReference>
<dbReference type="FunFam" id="2.20.28.10:FF:000004">
    <property type="entry name" value="DNA replication licensing factor MCM7"/>
    <property type="match status" value="1"/>
</dbReference>
<dbReference type="Pfam" id="PF13847">
    <property type="entry name" value="Methyltransf_31"/>
    <property type="match status" value="1"/>
</dbReference>
<dbReference type="GO" id="GO:0006267">
    <property type="term" value="P:pre-replicative complex assembly involved in nuclear cell cycle DNA replication"/>
    <property type="evidence" value="ECO:0007669"/>
    <property type="project" value="UniProtKB-ARBA"/>
</dbReference>
<dbReference type="InterPro" id="IPR022023">
    <property type="entry name" value="U1snRNP70_N"/>
</dbReference>
<dbReference type="Pfam" id="PF14551">
    <property type="entry name" value="MCM_N"/>
    <property type="match status" value="1"/>
</dbReference>
<dbReference type="PRINTS" id="PR01657">
    <property type="entry name" value="MCMFAMILY"/>
</dbReference>
<dbReference type="InterPro" id="IPR026635">
    <property type="entry name" value="Efm4/METTL10"/>
</dbReference>
<dbReference type="GO" id="GO:0017116">
    <property type="term" value="F:single-stranded DNA helicase activity"/>
    <property type="evidence" value="ECO:0007669"/>
    <property type="project" value="TreeGrafter"/>
</dbReference>
<feature type="compositionally biased region" description="Polar residues" evidence="14">
    <location>
        <begin position="1046"/>
        <end position="1057"/>
    </location>
</feature>
<protein>
    <recommendedName>
        <fullName evidence="11">Protein-lysine N-methyltransferase EFM4</fullName>
        <ecNumber evidence="11">2.1.1.-</ecNumber>
    </recommendedName>
    <alternativeName>
        <fullName evidence="11">Elongation factor methyltransferase 4</fullName>
    </alternativeName>
</protein>
<dbReference type="GO" id="GO:0005524">
    <property type="term" value="F:ATP binding"/>
    <property type="evidence" value="ECO:0007669"/>
    <property type="project" value="UniProtKB-KW"/>
</dbReference>
<dbReference type="InterPro" id="IPR027417">
    <property type="entry name" value="P-loop_NTPase"/>
</dbReference>
<feature type="domain" description="MCM C-terminal AAA(+) ATPase" evidence="15">
    <location>
        <begin position="395"/>
        <end position="601"/>
    </location>
</feature>
<comment type="subcellular location">
    <subcellularLocation>
        <location evidence="11">Cytoplasm</location>
    </subcellularLocation>
    <subcellularLocation>
        <location evidence="1">Nucleus</location>
    </subcellularLocation>
</comment>
<evidence type="ECO:0000256" key="1">
    <source>
        <dbReference type="ARBA" id="ARBA00004123"/>
    </source>
</evidence>
<reference evidence="17" key="1">
    <citation type="journal article" date="2021" name="Open Biol.">
        <title>Shared evolutionary footprints suggest mitochondrial oxidative damage underlies multiple complex I losses in fungi.</title>
        <authorList>
            <person name="Schikora-Tamarit M.A."/>
            <person name="Marcet-Houben M."/>
            <person name="Nosek J."/>
            <person name="Gabaldon T."/>
        </authorList>
    </citation>
    <scope>NUCLEOTIDE SEQUENCE</scope>
    <source>
        <strain evidence="17">CBS6341</strain>
    </source>
</reference>
<dbReference type="GO" id="GO:0005737">
    <property type="term" value="C:cytoplasm"/>
    <property type="evidence" value="ECO:0007669"/>
    <property type="project" value="UniProtKB-SubCell"/>
</dbReference>
<proteinExistence type="inferred from homology"/>
<dbReference type="GO" id="GO:0005656">
    <property type="term" value="C:nuclear pre-replicative complex"/>
    <property type="evidence" value="ECO:0007669"/>
    <property type="project" value="UniProtKB-ARBA"/>
</dbReference>
<keyword evidence="4" id="KW-0378">Hydrolase</keyword>